<keyword evidence="2" id="KW-0680">Restriction system</keyword>
<evidence type="ECO:0000313" key="5">
    <source>
        <dbReference type="EMBL" id="PPE06090.1"/>
    </source>
</evidence>
<name>A0A2S5RFL4_9MOLU</name>
<sequence length="355" mass="40695">MAIIIKTGKSNTEDAKTDGDYLFFDRSQIVKKSNKYLFEGEYTIVPGEGNFEPKYYKGKFDLHQRAYCLRSDNLSIITKYLFWFLRKNQNIFSKYSVGSTVPSLRLSSFDWIIHKKDWPSLIEQQNIIDIIEPKEDLFLKYSKCVRIDSLENAKTDIQNIIDIIEPIENLISTINCWKTKINFLSKDHYANRLKYNSQLIDHVNFVKGKSLSSNEFKTFGTPFLDVKSLLGSITKYVDVPPNTFYGDILLSLDGTPGRVSYANEGYNGYVYNLQSNVISKGQIYIDLIAKVNQDIIQMCSKGTTIKHASSAKEKMIHLKSDPYVCDTFLESLILISKITGKLEQLKTSLINLLVK</sequence>
<comment type="caution">
    <text evidence="5">The sequence shown here is derived from an EMBL/GenBank/DDBJ whole genome shotgun (WGS) entry which is preliminary data.</text>
</comment>
<dbReference type="AlphaFoldDB" id="A0A2S5RFL4"/>
<dbReference type="InterPro" id="IPR044946">
    <property type="entry name" value="Restrct_endonuc_typeI_TRD_sf"/>
</dbReference>
<dbReference type="Proteomes" id="UP000237865">
    <property type="component" value="Unassembled WGS sequence"/>
</dbReference>
<organism evidence="5 6">
    <name type="scientific">Williamsoniiplasma lucivorax</name>
    <dbReference type="NCBI Taxonomy" id="209274"/>
    <lineage>
        <taxon>Bacteria</taxon>
        <taxon>Bacillati</taxon>
        <taxon>Mycoplasmatota</taxon>
        <taxon>Mollicutes</taxon>
        <taxon>Entomoplasmatales</taxon>
        <taxon>Williamsoniiplasma</taxon>
    </lineage>
</organism>
<dbReference type="RefSeq" id="WP_028127049.1">
    <property type="nucleotide sequence ID" value="NZ_PHNE01000001.1"/>
</dbReference>
<keyword evidence="3" id="KW-0238">DNA-binding</keyword>
<dbReference type="GO" id="GO:0003677">
    <property type="term" value="F:DNA binding"/>
    <property type="evidence" value="ECO:0007669"/>
    <property type="project" value="UniProtKB-KW"/>
</dbReference>
<dbReference type="GO" id="GO:0009307">
    <property type="term" value="P:DNA restriction-modification system"/>
    <property type="evidence" value="ECO:0007669"/>
    <property type="project" value="UniProtKB-KW"/>
</dbReference>
<reference evidence="5 6" key="1">
    <citation type="submission" date="2017-11" db="EMBL/GenBank/DDBJ databases">
        <title>Genome sequence of Entomoplasma lucivorax PIPN-2 (ATCC 49196).</title>
        <authorList>
            <person name="Lo W.-S."/>
            <person name="Gasparich G.E."/>
            <person name="Kuo C.-H."/>
        </authorList>
    </citation>
    <scope>NUCLEOTIDE SEQUENCE [LARGE SCALE GENOMIC DNA]</scope>
    <source>
        <strain evidence="5 6">PIPN-2</strain>
    </source>
</reference>
<proteinExistence type="inferred from homology"/>
<evidence type="ECO:0000256" key="2">
    <source>
        <dbReference type="ARBA" id="ARBA00022747"/>
    </source>
</evidence>
<dbReference type="EMBL" id="PHNE01000001">
    <property type="protein sequence ID" value="PPE06090.1"/>
    <property type="molecule type" value="Genomic_DNA"/>
</dbReference>
<accession>A0A2S5RFL4</accession>
<dbReference type="Gene3D" id="3.90.220.20">
    <property type="entry name" value="DNA methylase specificity domains"/>
    <property type="match status" value="2"/>
</dbReference>
<evidence type="ECO:0000256" key="1">
    <source>
        <dbReference type="ARBA" id="ARBA00010923"/>
    </source>
</evidence>
<evidence type="ECO:0000256" key="3">
    <source>
        <dbReference type="ARBA" id="ARBA00023125"/>
    </source>
</evidence>
<comment type="similarity">
    <text evidence="1">Belongs to the type-I restriction system S methylase family.</text>
</comment>
<dbReference type="SUPFAM" id="SSF116734">
    <property type="entry name" value="DNA methylase specificity domain"/>
    <property type="match status" value="2"/>
</dbReference>
<feature type="domain" description="Type I restriction modification DNA specificity" evidence="4">
    <location>
        <begin position="5"/>
        <end position="134"/>
    </location>
</feature>
<evidence type="ECO:0000313" key="6">
    <source>
        <dbReference type="Proteomes" id="UP000237865"/>
    </source>
</evidence>
<keyword evidence="6" id="KW-1185">Reference proteome</keyword>
<dbReference type="Pfam" id="PF01420">
    <property type="entry name" value="Methylase_S"/>
    <property type="match status" value="1"/>
</dbReference>
<evidence type="ECO:0000259" key="4">
    <source>
        <dbReference type="Pfam" id="PF01420"/>
    </source>
</evidence>
<gene>
    <name evidence="5" type="primary">hsdS</name>
    <name evidence="5" type="ORF">ELUCI_v1c03810</name>
</gene>
<protein>
    <submittedName>
        <fullName evidence="5">Type I restriction enzyme, S subunit</fullName>
    </submittedName>
</protein>
<dbReference type="InterPro" id="IPR000055">
    <property type="entry name" value="Restrct_endonuc_typeI_TRD"/>
</dbReference>